<dbReference type="GO" id="GO:0016787">
    <property type="term" value="F:hydrolase activity"/>
    <property type="evidence" value="ECO:0007669"/>
    <property type="project" value="UniProtKB-KW"/>
</dbReference>
<accession>A0A9W3PH98</accession>
<comment type="similarity">
    <text evidence="1">Belongs to the AB hydrolase superfamily. AB hydrolase 2 family.</text>
</comment>
<evidence type="ECO:0000259" key="3">
    <source>
        <dbReference type="Pfam" id="PF02230"/>
    </source>
</evidence>
<sequence length="218" mass="24543">MMKHVFQKGKDTSKPVLLLLHGTGGNELDLLPLAEIIDPEASVLSVRGNVLENGMPRFFRRLAEGIFDEEDLIFRTKELNEFLDEAAKEYKFDRNNIVAIGYSNGANIAASLLFHYENALKGAVLHHPMVPRRGMQLANLAGKSVFIAAGTNDPICSSAESEELKVLLENANANVTMHWENRGHQLTMGEVEKAKEWYDKAFKKKKHLLIVSRCFFFI</sequence>
<proteinExistence type="inferred from homology"/>
<dbReference type="Proteomes" id="UP000018566">
    <property type="component" value="Chromosome"/>
</dbReference>
<dbReference type="SUPFAM" id="SSF53474">
    <property type="entry name" value="alpha/beta-Hydrolases"/>
    <property type="match status" value="1"/>
</dbReference>
<gene>
    <name evidence="4" type="ORF">YBT1518_20060</name>
</gene>
<dbReference type="Pfam" id="PF02230">
    <property type="entry name" value="Abhydrolase_2"/>
    <property type="match status" value="1"/>
</dbReference>
<evidence type="ECO:0000313" key="4">
    <source>
        <dbReference type="EMBL" id="AHA73144.1"/>
    </source>
</evidence>
<feature type="domain" description="Phospholipase/carboxylesterase/thioesterase" evidence="3">
    <location>
        <begin position="7"/>
        <end position="198"/>
    </location>
</feature>
<dbReference type="RefSeq" id="WP_023522760.1">
    <property type="nucleotide sequence ID" value="NC_022873.1"/>
</dbReference>
<organism evidence="4 5">
    <name type="scientific">Bacillus thuringiensis YBT-1518</name>
    <dbReference type="NCBI Taxonomy" id="529122"/>
    <lineage>
        <taxon>Bacteria</taxon>
        <taxon>Bacillati</taxon>
        <taxon>Bacillota</taxon>
        <taxon>Bacilli</taxon>
        <taxon>Bacillales</taxon>
        <taxon>Bacillaceae</taxon>
        <taxon>Bacillus</taxon>
        <taxon>Bacillus cereus group</taxon>
    </lineage>
</organism>
<evidence type="ECO:0000313" key="5">
    <source>
        <dbReference type="Proteomes" id="UP000018566"/>
    </source>
</evidence>
<reference evidence="4 5" key="1">
    <citation type="submission" date="2013-05" db="EMBL/GenBank/DDBJ databases">
        <title>Complete genome sequence of Bacillus thuringiensis YBT-1518, a typical strain with high toxicity to nematode.</title>
        <authorList>
            <person name="Wang P."/>
            <person name="Zhang C."/>
            <person name="Guo M."/>
            <person name="Guo S."/>
            <person name="Zhu Y."/>
            <person name="Zheng J."/>
            <person name="Zhu L."/>
            <person name="Ruan L."/>
            <person name="Peng D."/>
            <person name="Sun M."/>
        </authorList>
    </citation>
    <scope>NUCLEOTIDE SEQUENCE [LARGE SCALE GENOMIC DNA]</scope>
    <source>
        <strain evidence="4 5">YBT-1518</strain>
    </source>
</reference>
<dbReference type="PANTHER" id="PTHR10655">
    <property type="entry name" value="LYSOPHOSPHOLIPASE-RELATED"/>
    <property type="match status" value="1"/>
</dbReference>
<dbReference type="KEGG" id="bthu:YBT1518_20060"/>
<evidence type="ECO:0000256" key="1">
    <source>
        <dbReference type="ARBA" id="ARBA00006499"/>
    </source>
</evidence>
<dbReference type="InterPro" id="IPR029058">
    <property type="entry name" value="AB_hydrolase_fold"/>
</dbReference>
<name>A0A9W3PH98_BACTU</name>
<protein>
    <submittedName>
        <fullName evidence="4">Carboxylesterase</fullName>
    </submittedName>
</protein>
<keyword evidence="2" id="KW-0378">Hydrolase</keyword>
<dbReference type="PANTHER" id="PTHR10655:SF17">
    <property type="entry name" value="LYSOPHOSPHOLIPASE-LIKE PROTEIN 1"/>
    <property type="match status" value="1"/>
</dbReference>
<dbReference type="InterPro" id="IPR003140">
    <property type="entry name" value="PLipase/COase/thioEstase"/>
</dbReference>
<dbReference type="AlphaFoldDB" id="A0A9W3PH98"/>
<dbReference type="Gene3D" id="3.40.50.1820">
    <property type="entry name" value="alpha/beta hydrolase"/>
    <property type="match status" value="1"/>
</dbReference>
<dbReference type="InterPro" id="IPR050565">
    <property type="entry name" value="LYPA1-2/EST-like"/>
</dbReference>
<evidence type="ECO:0000256" key="2">
    <source>
        <dbReference type="ARBA" id="ARBA00022801"/>
    </source>
</evidence>
<dbReference type="EMBL" id="CP005935">
    <property type="protein sequence ID" value="AHA73144.1"/>
    <property type="molecule type" value="Genomic_DNA"/>
</dbReference>